<feature type="signal peptide" evidence="3">
    <location>
        <begin position="1"/>
        <end position="23"/>
    </location>
</feature>
<keyword evidence="2" id="KW-0326">Glycosidase</keyword>
<dbReference type="OrthoDB" id="89349at2759"/>
<keyword evidence="2" id="KW-0378">Hydrolase</keyword>
<dbReference type="Proteomes" id="UP000241462">
    <property type="component" value="Unassembled WGS sequence"/>
</dbReference>
<dbReference type="PANTHER" id="PTHR34002">
    <property type="entry name" value="BLR1656 PROTEIN"/>
    <property type="match status" value="1"/>
</dbReference>
<dbReference type="InterPro" id="IPR002594">
    <property type="entry name" value="GH12"/>
</dbReference>
<name>A0A2T3A8X2_9PEZI</name>
<feature type="chain" id="PRO_5015666935" evidence="3">
    <location>
        <begin position="24"/>
        <end position="351"/>
    </location>
</feature>
<evidence type="ECO:0000313" key="5">
    <source>
        <dbReference type="Proteomes" id="UP000241462"/>
    </source>
</evidence>
<accession>A0A2T3A8X2</accession>
<dbReference type="EMBL" id="KZ678435">
    <property type="protein sequence ID" value="PSR86963.1"/>
    <property type="molecule type" value="Genomic_DNA"/>
</dbReference>
<keyword evidence="2" id="KW-0624">Polysaccharide degradation</keyword>
<keyword evidence="3" id="KW-0732">Signal</keyword>
<keyword evidence="5" id="KW-1185">Reference proteome</keyword>
<proteinExistence type="inferred from homology"/>
<evidence type="ECO:0000256" key="1">
    <source>
        <dbReference type="ARBA" id="ARBA00005519"/>
    </source>
</evidence>
<dbReference type="GO" id="GO:0000272">
    <property type="term" value="P:polysaccharide catabolic process"/>
    <property type="evidence" value="ECO:0007669"/>
    <property type="project" value="UniProtKB-KW"/>
</dbReference>
<reference evidence="4 5" key="1">
    <citation type="journal article" date="2018" name="Mycol. Prog.">
        <title>Coniella lustricola, a new species from submerged detritus.</title>
        <authorList>
            <person name="Raudabaugh D.B."/>
            <person name="Iturriaga T."/>
            <person name="Carver A."/>
            <person name="Mondo S."/>
            <person name="Pangilinan J."/>
            <person name="Lipzen A."/>
            <person name="He G."/>
            <person name="Amirebrahimi M."/>
            <person name="Grigoriev I.V."/>
            <person name="Miller A.N."/>
        </authorList>
    </citation>
    <scope>NUCLEOTIDE SEQUENCE [LARGE SCALE GENOMIC DNA]</scope>
    <source>
        <strain evidence="4 5">B22-T-1</strain>
    </source>
</reference>
<dbReference type="STRING" id="2025994.A0A2T3A8X2"/>
<protein>
    <submittedName>
        <fullName evidence="4">Concanavalin A-like lectin/glucanase domain-containing protein</fullName>
    </submittedName>
</protein>
<dbReference type="GO" id="GO:0030246">
    <property type="term" value="F:carbohydrate binding"/>
    <property type="evidence" value="ECO:0007669"/>
    <property type="project" value="UniProtKB-KW"/>
</dbReference>
<dbReference type="SUPFAM" id="SSF49899">
    <property type="entry name" value="Concanavalin A-like lectins/glucanases"/>
    <property type="match status" value="1"/>
</dbReference>
<gene>
    <name evidence="4" type="ORF">BD289DRAFT_505789</name>
</gene>
<dbReference type="InParanoid" id="A0A2T3A8X2"/>
<keyword evidence="2" id="KW-0119">Carbohydrate metabolism</keyword>
<comment type="similarity">
    <text evidence="1 2">Belongs to the glycosyl hydrolase 12 (cellulase H) family.</text>
</comment>
<dbReference type="InterPro" id="IPR013320">
    <property type="entry name" value="ConA-like_dom_sf"/>
</dbReference>
<dbReference type="Gene3D" id="2.60.120.180">
    <property type="match status" value="1"/>
</dbReference>
<evidence type="ECO:0000313" key="4">
    <source>
        <dbReference type="EMBL" id="PSR86963.1"/>
    </source>
</evidence>
<sequence length="351" mass="37483">MRPIYRIVVPFSILALHSCGATAKKSHSSTSAKADDSTAATNGYDAVLCGVSGWSDNSGYSFNADAWNPQGDGYQCLSIINASSPTDAGFDATWYWPDDPGNVHSFPHVTYPLTDLPSALSNITTLRLAAGWAMTPGSVSTARGLEKRAAFDLDGLEDIGATANVAFDMFLDEDPENSTNATLAGYEIMIWIGRVGTPYPLGYDSGNASCYTQQLGSFNFSLFTGLNSHNASVFTWVSTTDQLTFDEDISPLLQYLWRNDLVSADVLLGVIEFGSEAYYASGNVTFSAGQFAIDVLNGDPPNFSLDAIGKDCPKPKKSNAKAKARPAELSVVVVFAICTFVALSQGNGILF</sequence>
<dbReference type="Pfam" id="PF01670">
    <property type="entry name" value="Glyco_hydro_12"/>
    <property type="match status" value="1"/>
</dbReference>
<dbReference type="GO" id="GO:0008810">
    <property type="term" value="F:cellulase activity"/>
    <property type="evidence" value="ECO:0007669"/>
    <property type="project" value="InterPro"/>
</dbReference>
<evidence type="ECO:0000256" key="2">
    <source>
        <dbReference type="RuleBase" id="RU361163"/>
    </source>
</evidence>
<dbReference type="AlphaFoldDB" id="A0A2T3A8X2"/>
<dbReference type="InterPro" id="IPR013319">
    <property type="entry name" value="GH11/12"/>
</dbReference>
<evidence type="ECO:0000256" key="3">
    <source>
        <dbReference type="SAM" id="SignalP"/>
    </source>
</evidence>
<dbReference type="PANTHER" id="PTHR34002:SF11">
    <property type="entry name" value="CONCANAVALIN A-LIKE LECTIN_GLUCANASE"/>
    <property type="match status" value="1"/>
</dbReference>
<keyword evidence="4" id="KW-0430">Lectin</keyword>
<organism evidence="4 5">
    <name type="scientific">Coniella lustricola</name>
    <dbReference type="NCBI Taxonomy" id="2025994"/>
    <lineage>
        <taxon>Eukaryota</taxon>
        <taxon>Fungi</taxon>
        <taxon>Dikarya</taxon>
        <taxon>Ascomycota</taxon>
        <taxon>Pezizomycotina</taxon>
        <taxon>Sordariomycetes</taxon>
        <taxon>Sordariomycetidae</taxon>
        <taxon>Diaporthales</taxon>
        <taxon>Schizoparmaceae</taxon>
        <taxon>Coniella</taxon>
    </lineage>
</organism>